<evidence type="ECO:0000313" key="1">
    <source>
        <dbReference type="EMBL" id="KAL1488485.1"/>
    </source>
</evidence>
<name>A0ABD1E2B6_HYPHA</name>
<protein>
    <submittedName>
        <fullName evidence="1">Uncharacterized protein</fullName>
    </submittedName>
</protein>
<evidence type="ECO:0000313" key="2">
    <source>
        <dbReference type="Proteomes" id="UP001566132"/>
    </source>
</evidence>
<dbReference type="Proteomes" id="UP001566132">
    <property type="component" value="Unassembled WGS sequence"/>
</dbReference>
<dbReference type="AlphaFoldDB" id="A0ABD1E2B6"/>
<reference evidence="1 2" key="1">
    <citation type="submission" date="2024-05" db="EMBL/GenBank/DDBJ databases">
        <title>Genetic variation in Jamaican populations of the coffee berry borer (Hypothenemus hampei).</title>
        <authorList>
            <person name="Errbii M."/>
            <person name="Myrie A."/>
        </authorList>
    </citation>
    <scope>NUCLEOTIDE SEQUENCE [LARGE SCALE GENOMIC DNA]</scope>
    <source>
        <strain evidence="1">JA-Hopewell-2020-01-JO</strain>
        <tissue evidence="1">Whole body</tissue>
    </source>
</reference>
<keyword evidence="2" id="KW-1185">Reference proteome</keyword>
<comment type="caution">
    <text evidence="1">The sequence shown here is derived from an EMBL/GenBank/DDBJ whole genome shotgun (WGS) entry which is preliminary data.</text>
</comment>
<gene>
    <name evidence="1" type="ORF">ABEB36_014952</name>
</gene>
<dbReference type="EMBL" id="JBDJPC010000014">
    <property type="protein sequence ID" value="KAL1488485.1"/>
    <property type="molecule type" value="Genomic_DNA"/>
</dbReference>
<sequence length="237" mass="26859">MSLPCRHILKFREICNLPLFEQELCLERWTRAQGNQVSIQNNVLKSITKNKPLSNHQKFKLMNAKCLKLAEISSEVSSTVFYERLNFIKQLVQKWSESNTLSSDSNINSNNCGNEIGYTLTEAENIDQGNQEANSNIIEYYIDTNNNDFSTSTVDTAICYDNETDQIIINTNSNIIKDIKSADTNSCNDETVTQVAVNFDANNYNEELSNIKIPSIKVRGRPRGFANTVVGLKRKTK</sequence>
<accession>A0ABD1E2B6</accession>
<organism evidence="1 2">
    <name type="scientific">Hypothenemus hampei</name>
    <name type="common">Coffee berry borer</name>
    <dbReference type="NCBI Taxonomy" id="57062"/>
    <lineage>
        <taxon>Eukaryota</taxon>
        <taxon>Metazoa</taxon>
        <taxon>Ecdysozoa</taxon>
        <taxon>Arthropoda</taxon>
        <taxon>Hexapoda</taxon>
        <taxon>Insecta</taxon>
        <taxon>Pterygota</taxon>
        <taxon>Neoptera</taxon>
        <taxon>Endopterygota</taxon>
        <taxon>Coleoptera</taxon>
        <taxon>Polyphaga</taxon>
        <taxon>Cucujiformia</taxon>
        <taxon>Curculionidae</taxon>
        <taxon>Scolytinae</taxon>
        <taxon>Hypothenemus</taxon>
    </lineage>
</organism>
<proteinExistence type="predicted"/>